<name>A0A0V1G8H1_TRIPS</name>
<organism evidence="1 2">
    <name type="scientific">Trichinella pseudospiralis</name>
    <name type="common">Parasitic roundworm</name>
    <dbReference type="NCBI Taxonomy" id="6337"/>
    <lineage>
        <taxon>Eukaryota</taxon>
        <taxon>Metazoa</taxon>
        <taxon>Ecdysozoa</taxon>
        <taxon>Nematoda</taxon>
        <taxon>Enoplea</taxon>
        <taxon>Dorylaimia</taxon>
        <taxon>Trichinellida</taxon>
        <taxon>Trichinellidae</taxon>
        <taxon>Trichinella</taxon>
    </lineage>
</organism>
<feature type="non-terminal residue" evidence="1">
    <location>
        <position position="41"/>
    </location>
</feature>
<comment type="caution">
    <text evidence="1">The sequence shown here is derived from an EMBL/GenBank/DDBJ whole genome shotgun (WGS) entry which is preliminary data.</text>
</comment>
<accession>A0A0V1G8H1</accession>
<evidence type="ECO:0000313" key="2">
    <source>
        <dbReference type="Proteomes" id="UP000054826"/>
    </source>
</evidence>
<feature type="non-terminal residue" evidence="1">
    <location>
        <position position="1"/>
    </location>
</feature>
<reference evidence="1 2" key="1">
    <citation type="submission" date="2015-01" db="EMBL/GenBank/DDBJ databases">
        <title>Evolution of Trichinella species and genotypes.</title>
        <authorList>
            <person name="Korhonen P.K."/>
            <person name="Edoardo P."/>
            <person name="Giuseppe L.R."/>
            <person name="Gasser R.B."/>
        </authorList>
    </citation>
    <scope>NUCLEOTIDE SEQUENCE [LARGE SCALE GENOMIC DNA]</scope>
    <source>
        <strain evidence="1">ISS176</strain>
    </source>
</reference>
<sequence length="41" mass="4829">LRHCHYPLAKKIDQAVPPQHIQAYLDCQSKKVIQLKEQVLF</sequence>
<protein>
    <submittedName>
        <fullName evidence="1">Uncharacterized protein</fullName>
    </submittedName>
</protein>
<dbReference type="Proteomes" id="UP000054826">
    <property type="component" value="Unassembled WGS sequence"/>
</dbReference>
<dbReference type="EMBL" id="JYDV01005430">
    <property type="protein sequence ID" value="KRY94584.1"/>
    <property type="molecule type" value="Genomic_DNA"/>
</dbReference>
<gene>
    <name evidence="1" type="ORF">T4C_4654</name>
</gene>
<dbReference type="AlphaFoldDB" id="A0A0V1G8H1"/>
<proteinExistence type="predicted"/>
<evidence type="ECO:0000313" key="1">
    <source>
        <dbReference type="EMBL" id="KRY94584.1"/>
    </source>
</evidence>